<accession>A0A1H5ZMB6</accession>
<organism evidence="2 3">
    <name type="scientific">Halobellus limi</name>
    <dbReference type="NCBI Taxonomy" id="699433"/>
    <lineage>
        <taxon>Archaea</taxon>
        <taxon>Methanobacteriati</taxon>
        <taxon>Methanobacteriota</taxon>
        <taxon>Stenosarchaea group</taxon>
        <taxon>Halobacteria</taxon>
        <taxon>Halobacteriales</taxon>
        <taxon>Haloferacaceae</taxon>
        <taxon>Halobellus</taxon>
    </lineage>
</organism>
<proteinExistence type="predicted"/>
<feature type="compositionally biased region" description="Low complexity" evidence="1">
    <location>
        <begin position="15"/>
        <end position="25"/>
    </location>
</feature>
<feature type="compositionally biased region" description="Basic and acidic residues" evidence="1">
    <location>
        <begin position="32"/>
        <end position="48"/>
    </location>
</feature>
<dbReference type="AlphaFoldDB" id="A0A1H5ZMB6"/>
<dbReference type="NCBIfam" id="NF011470">
    <property type="entry name" value="PRK14887.1"/>
    <property type="match status" value="1"/>
</dbReference>
<evidence type="ECO:0000313" key="3">
    <source>
        <dbReference type="Proteomes" id="UP000236740"/>
    </source>
</evidence>
<keyword evidence="3" id="KW-1185">Reference proteome</keyword>
<dbReference type="RefSeq" id="WP_235010773.1">
    <property type="nucleotide sequence ID" value="NZ_CP031311.1"/>
</dbReference>
<evidence type="ECO:0000256" key="1">
    <source>
        <dbReference type="SAM" id="MobiDB-lite"/>
    </source>
</evidence>
<evidence type="ECO:0000313" key="2">
    <source>
        <dbReference type="EMBL" id="SEG37703.1"/>
    </source>
</evidence>
<protein>
    <recommendedName>
        <fullName evidence="4">KEOPS complex Pcc1-like subunit</fullName>
    </recommendedName>
</protein>
<dbReference type="EMBL" id="FNVN01000002">
    <property type="protein sequence ID" value="SEG37703.1"/>
    <property type="molecule type" value="Genomic_DNA"/>
</dbReference>
<sequence length="112" mass="12022">MSRDDSNDGAETDSEGTTTDSTETEPNATDATRTRESRTARLRTTHADAETVAAAIRPDNTDAMETTVEGDTLSTRISRETVGGLQSTVDDTVVNLTVADAIVDTTRTHIYE</sequence>
<dbReference type="GeneID" id="71004370"/>
<dbReference type="Proteomes" id="UP000236740">
    <property type="component" value="Unassembled WGS sequence"/>
</dbReference>
<gene>
    <name evidence="2" type="ORF">SAMN04488133_2086</name>
</gene>
<evidence type="ECO:0008006" key="4">
    <source>
        <dbReference type="Google" id="ProtNLM"/>
    </source>
</evidence>
<reference evidence="2 3" key="1">
    <citation type="submission" date="2016-10" db="EMBL/GenBank/DDBJ databases">
        <authorList>
            <person name="de Groot N.N."/>
        </authorList>
    </citation>
    <scope>NUCLEOTIDE SEQUENCE [LARGE SCALE GENOMIC DNA]</scope>
    <source>
        <strain evidence="2 3">CGMCC 1.10331</strain>
    </source>
</reference>
<feature type="region of interest" description="Disordered" evidence="1">
    <location>
        <begin position="1"/>
        <end position="48"/>
    </location>
</feature>
<name>A0A1H5ZMB6_9EURY</name>